<dbReference type="Proteomes" id="UP000269721">
    <property type="component" value="Unassembled WGS sequence"/>
</dbReference>
<proteinExistence type="predicted"/>
<evidence type="ECO:0000313" key="2">
    <source>
        <dbReference type="Proteomes" id="UP000269721"/>
    </source>
</evidence>
<name>A0A4P9W9P5_9FUNG</name>
<organism evidence="1 2">
    <name type="scientific">Blyttiomyces helicus</name>
    <dbReference type="NCBI Taxonomy" id="388810"/>
    <lineage>
        <taxon>Eukaryota</taxon>
        <taxon>Fungi</taxon>
        <taxon>Fungi incertae sedis</taxon>
        <taxon>Chytridiomycota</taxon>
        <taxon>Chytridiomycota incertae sedis</taxon>
        <taxon>Chytridiomycetes</taxon>
        <taxon>Chytridiomycetes incertae sedis</taxon>
        <taxon>Blyttiomyces</taxon>
    </lineage>
</organism>
<reference evidence="2" key="1">
    <citation type="journal article" date="2018" name="Nat. Microbiol.">
        <title>Leveraging single-cell genomics to expand the fungal tree of life.</title>
        <authorList>
            <person name="Ahrendt S.R."/>
            <person name="Quandt C.A."/>
            <person name="Ciobanu D."/>
            <person name="Clum A."/>
            <person name="Salamov A."/>
            <person name="Andreopoulos B."/>
            <person name="Cheng J.F."/>
            <person name="Woyke T."/>
            <person name="Pelin A."/>
            <person name="Henrissat B."/>
            <person name="Reynolds N.K."/>
            <person name="Benny G.L."/>
            <person name="Smith M.E."/>
            <person name="James T.Y."/>
            <person name="Grigoriev I.V."/>
        </authorList>
    </citation>
    <scope>NUCLEOTIDE SEQUENCE [LARGE SCALE GENOMIC DNA]</scope>
</reference>
<accession>A0A4P9W9P5</accession>
<sequence>MTLHHLAQGTALINLGHMFGQAEMVYQICELIVKHIYVDIVQLLTDNMDWVVLRGHFHELAGMPNIIGAIDGSFIPINAPKKEEALTKLCLPRVLLLIQASLALHNVCTDAGDIYPPDTWEQFVEKEMGELGEWME</sequence>
<dbReference type="EMBL" id="KZ996187">
    <property type="protein sequence ID" value="RKO89279.1"/>
    <property type="molecule type" value="Genomic_DNA"/>
</dbReference>
<keyword evidence="2" id="KW-1185">Reference proteome</keyword>
<dbReference type="AlphaFoldDB" id="A0A4P9W9P5"/>
<evidence type="ECO:0008006" key="3">
    <source>
        <dbReference type="Google" id="ProtNLM"/>
    </source>
</evidence>
<evidence type="ECO:0000313" key="1">
    <source>
        <dbReference type="EMBL" id="RKO89279.1"/>
    </source>
</evidence>
<dbReference type="OrthoDB" id="2415966at2759"/>
<protein>
    <recommendedName>
        <fullName evidence="3">DDE Tnp4 domain-containing protein</fullName>
    </recommendedName>
</protein>
<gene>
    <name evidence="1" type="ORF">BDK51DRAFT_47576</name>
</gene>